<dbReference type="InterPro" id="IPR046532">
    <property type="entry name" value="DUF6597"/>
</dbReference>
<organism evidence="2 3">
    <name type="scientific">Ruminococcus difficilis</name>
    <dbReference type="NCBI Taxonomy" id="2763069"/>
    <lineage>
        <taxon>Bacteria</taxon>
        <taxon>Bacillati</taxon>
        <taxon>Bacillota</taxon>
        <taxon>Clostridia</taxon>
        <taxon>Eubacteriales</taxon>
        <taxon>Oscillospiraceae</taxon>
        <taxon>Ruminococcus</taxon>
    </lineage>
</organism>
<protein>
    <submittedName>
        <fullName evidence="2">Helix-turn-helix domain-containing protein</fullName>
    </submittedName>
</protein>
<evidence type="ECO:0000313" key="2">
    <source>
        <dbReference type="EMBL" id="MBK6089035.1"/>
    </source>
</evidence>
<evidence type="ECO:0000313" key="3">
    <source>
        <dbReference type="Proteomes" id="UP000633365"/>
    </source>
</evidence>
<comment type="caution">
    <text evidence="2">The sequence shown here is derived from an EMBL/GenBank/DDBJ whole genome shotgun (WGS) entry which is preliminary data.</text>
</comment>
<dbReference type="Gene3D" id="1.10.10.60">
    <property type="entry name" value="Homeodomain-like"/>
    <property type="match status" value="1"/>
</dbReference>
<dbReference type="EMBL" id="JAEQMG010000105">
    <property type="protein sequence ID" value="MBK6089035.1"/>
    <property type="molecule type" value="Genomic_DNA"/>
</dbReference>
<dbReference type="AlphaFoldDB" id="A0A934WSD8"/>
<dbReference type="PROSITE" id="PS01124">
    <property type="entry name" value="HTH_ARAC_FAMILY_2"/>
    <property type="match status" value="1"/>
</dbReference>
<keyword evidence="3" id="KW-1185">Reference proteome</keyword>
<dbReference type="Pfam" id="PF12833">
    <property type="entry name" value="HTH_18"/>
    <property type="match status" value="1"/>
</dbReference>
<reference evidence="2" key="1">
    <citation type="submission" date="2021-01" db="EMBL/GenBank/DDBJ databases">
        <title>Genome public.</title>
        <authorList>
            <person name="Liu C."/>
            <person name="Sun Q."/>
        </authorList>
    </citation>
    <scope>NUCLEOTIDE SEQUENCE</scope>
    <source>
        <strain evidence="2">M6</strain>
    </source>
</reference>
<gene>
    <name evidence="2" type="ORF">JKK62_10345</name>
</gene>
<dbReference type="Proteomes" id="UP000633365">
    <property type="component" value="Unassembled WGS sequence"/>
</dbReference>
<proteinExistence type="predicted"/>
<dbReference type="Pfam" id="PF20240">
    <property type="entry name" value="DUF6597"/>
    <property type="match status" value="1"/>
</dbReference>
<dbReference type="RefSeq" id="WP_201427830.1">
    <property type="nucleotide sequence ID" value="NZ_JAEQMG010000105.1"/>
</dbReference>
<feature type="domain" description="HTH araC/xylS-type" evidence="1">
    <location>
        <begin position="161"/>
        <end position="261"/>
    </location>
</feature>
<sequence length="271" mass="31530">MLYRIDKKFKTITANPSQRKNYLELAPCEALRPYIHCFWYNKNDSAIAFKSLVIPDLCMDIILYENVGYHADFCGINNRPFYSVNTDTELFGIRFYAWAVALFTDDTMVDTLNACDCAQRYFCDFSNQTAEEIICAESLYEKKRLAENYLLKKLSNRSINPSVLNSVVYAIRHSGKATVKNLADDNAVSNRKLERDFLSTTGVSLKQMVNLIRYQLLWQDAVKRDFNVLDSVEKYGFFDQSHLLKEFKKYHGLTLTEARNEVLRLSHFYNT</sequence>
<dbReference type="InterPro" id="IPR018060">
    <property type="entry name" value="HTH_AraC"/>
</dbReference>
<dbReference type="GO" id="GO:0043565">
    <property type="term" value="F:sequence-specific DNA binding"/>
    <property type="evidence" value="ECO:0007669"/>
    <property type="project" value="InterPro"/>
</dbReference>
<dbReference type="SMART" id="SM00342">
    <property type="entry name" value="HTH_ARAC"/>
    <property type="match status" value="1"/>
</dbReference>
<name>A0A934WSD8_9FIRM</name>
<accession>A0A934WSD8</accession>
<evidence type="ECO:0000259" key="1">
    <source>
        <dbReference type="PROSITE" id="PS01124"/>
    </source>
</evidence>
<dbReference type="GO" id="GO:0003700">
    <property type="term" value="F:DNA-binding transcription factor activity"/>
    <property type="evidence" value="ECO:0007669"/>
    <property type="project" value="InterPro"/>
</dbReference>